<dbReference type="EMBL" id="WKQM01000055">
    <property type="protein sequence ID" value="MSC53070.1"/>
    <property type="molecule type" value="Genomic_DNA"/>
</dbReference>
<evidence type="ECO:0000313" key="4">
    <source>
        <dbReference type="EMBL" id="RGC15266.1"/>
    </source>
</evidence>
<dbReference type="Proteomes" id="UP000462091">
    <property type="component" value="Unassembled WGS sequence"/>
</dbReference>
<reference evidence="5 6" key="1">
    <citation type="submission" date="2018-08" db="EMBL/GenBank/DDBJ databases">
        <title>A genome reference for cultivated species of the human gut microbiota.</title>
        <authorList>
            <person name="Zou Y."/>
            <person name="Xue W."/>
            <person name="Luo G."/>
        </authorList>
    </citation>
    <scope>NUCLEOTIDE SEQUENCE [LARGE SCALE GENOMIC DNA]</scope>
    <source>
        <strain evidence="3 7">AF29-11BH</strain>
        <strain evidence="2 6">AF31-14AC</strain>
        <strain evidence="4 5">AM37-13AC</strain>
    </source>
</reference>
<protein>
    <submittedName>
        <fullName evidence="4">Uncharacterized protein</fullName>
    </submittedName>
</protein>
<dbReference type="EMBL" id="QVFB01000029">
    <property type="protein sequence ID" value="RGC15266.1"/>
    <property type="molecule type" value="Genomic_DNA"/>
</dbReference>
<gene>
    <name evidence="4" type="ORF">DW855_13460</name>
    <name evidence="3" type="ORF">DWZ04_15520</name>
    <name evidence="2" type="ORF">DWZ25_09085</name>
    <name evidence="1" type="ORF">GKE10_14480</name>
</gene>
<dbReference type="Proteomes" id="UP000260733">
    <property type="component" value="Unassembled WGS sequence"/>
</dbReference>
<evidence type="ECO:0000313" key="5">
    <source>
        <dbReference type="Proteomes" id="UP000260733"/>
    </source>
</evidence>
<evidence type="ECO:0000313" key="6">
    <source>
        <dbReference type="Proteomes" id="UP000260782"/>
    </source>
</evidence>
<sequence>MNPMFNEYKDAGKIQEALLIGRNMVNKAPGDSECVNAYLDFLLMLAEKLPRTDERKSFADQANLVLSFYEENADLTDDIINDIHVYHNRLGAVVTDIAQLEQEEYEKQKRAIEATNTTQIKKLYTIKQKLENAKTHAEFDKLLQEISAVDAEIDHDNLTSEQKTHYDQLNKSCTDTISAKMRQLEYKDNIDYNKKAVNAYNSAFTSFKNNESRYKDKSQLFGLVSTTLFAYDAGRLFNETLIFYNHVYSYIFSKLDDNGKLELTRYSIECERKLR</sequence>
<proteinExistence type="predicted"/>
<evidence type="ECO:0000313" key="1">
    <source>
        <dbReference type="EMBL" id="MSC53070.1"/>
    </source>
</evidence>
<comment type="caution">
    <text evidence="4">The sequence shown here is derived from an EMBL/GenBank/DDBJ whole genome shotgun (WGS) entry which is preliminary data.</text>
</comment>
<organism evidence="4 5">
    <name type="scientific">Faecalibacterium prausnitzii</name>
    <dbReference type="NCBI Taxonomy" id="853"/>
    <lineage>
        <taxon>Bacteria</taxon>
        <taxon>Bacillati</taxon>
        <taxon>Bacillota</taxon>
        <taxon>Clostridia</taxon>
        <taxon>Eubacteriales</taxon>
        <taxon>Oscillospiraceae</taxon>
        <taxon>Faecalibacterium</taxon>
    </lineage>
</organism>
<accession>A0A3E2VVT7</accession>
<evidence type="ECO:0000313" key="8">
    <source>
        <dbReference type="Proteomes" id="UP000462091"/>
    </source>
</evidence>
<evidence type="ECO:0000313" key="2">
    <source>
        <dbReference type="EMBL" id="RGB85052.1"/>
    </source>
</evidence>
<reference evidence="1 8" key="2">
    <citation type="journal article" date="2019" name="Nat. Med.">
        <title>A library of human gut bacterial isolates paired with longitudinal multiomics data enables mechanistic microbiome research.</title>
        <authorList>
            <person name="Poyet M."/>
            <person name="Groussin M."/>
            <person name="Gibbons S.M."/>
            <person name="Avila-Pacheco J."/>
            <person name="Jiang X."/>
            <person name="Kearney S.M."/>
            <person name="Perrotta A.R."/>
            <person name="Berdy B."/>
            <person name="Zhao S."/>
            <person name="Lieberman T.D."/>
            <person name="Swanson P.K."/>
            <person name="Smith M."/>
            <person name="Roesemann S."/>
            <person name="Alexander J.E."/>
            <person name="Rich S.A."/>
            <person name="Livny J."/>
            <person name="Vlamakis H."/>
            <person name="Clish C."/>
            <person name="Bullock K."/>
            <person name="Deik A."/>
            <person name="Scott J."/>
            <person name="Pierce K.A."/>
            <person name="Xavier R.J."/>
            <person name="Alm E.J."/>
        </authorList>
    </citation>
    <scope>NUCLEOTIDE SEQUENCE [LARGE SCALE GENOMIC DNA]</scope>
    <source>
        <strain evidence="1 8">BIOML-B1</strain>
    </source>
</reference>
<dbReference type="EMBL" id="QVES01000009">
    <property type="protein sequence ID" value="RGB85052.1"/>
    <property type="molecule type" value="Genomic_DNA"/>
</dbReference>
<name>A0A3E2VVT7_9FIRM</name>
<dbReference type="AlphaFoldDB" id="A0A3E2VVT7"/>
<dbReference type="Proteomes" id="UP000260783">
    <property type="component" value="Unassembled WGS sequence"/>
</dbReference>
<evidence type="ECO:0000313" key="3">
    <source>
        <dbReference type="EMBL" id="RGB92203.1"/>
    </source>
</evidence>
<dbReference type="Proteomes" id="UP000260782">
    <property type="component" value="Unassembled WGS sequence"/>
</dbReference>
<evidence type="ECO:0000313" key="7">
    <source>
        <dbReference type="Proteomes" id="UP000260783"/>
    </source>
</evidence>
<dbReference type="RefSeq" id="WP_113621503.1">
    <property type="nucleotide sequence ID" value="NZ_CP030777.1"/>
</dbReference>
<dbReference type="EMBL" id="QVEW01000028">
    <property type="protein sequence ID" value="RGB92203.1"/>
    <property type="molecule type" value="Genomic_DNA"/>
</dbReference>